<organism evidence="2 3">
    <name type="scientific">Leishmania panamensis</name>
    <dbReference type="NCBI Taxonomy" id="5679"/>
    <lineage>
        <taxon>Eukaryota</taxon>
        <taxon>Discoba</taxon>
        <taxon>Euglenozoa</taxon>
        <taxon>Kinetoplastea</taxon>
        <taxon>Metakinetoplastina</taxon>
        <taxon>Trypanosomatida</taxon>
        <taxon>Trypanosomatidae</taxon>
        <taxon>Leishmaniinae</taxon>
        <taxon>Leishmania</taxon>
        <taxon>Leishmania guyanensis species complex</taxon>
    </lineage>
</organism>
<dbReference type="KEGG" id="lpan:LPMP_070520"/>
<dbReference type="Proteomes" id="UP000063063">
    <property type="component" value="Chromosome 7"/>
</dbReference>
<dbReference type="eggNOG" id="ENOG502RY4H">
    <property type="taxonomic scope" value="Eukaryota"/>
</dbReference>
<evidence type="ECO:0000256" key="1">
    <source>
        <dbReference type="SAM" id="Phobius"/>
    </source>
</evidence>
<protein>
    <recommendedName>
        <fullName evidence="4">Transmembrane protein</fullName>
    </recommendedName>
</protein>
<gene>
    <name evidence="2" type="ORF">LPMP_070520</name>
</gene>
<keyword evidence="1" id="KW-0472">Membrane</keyword>
<keyword evidence="1" id="KW-1133">Transmembrane helix</keyword>
<dbReference type="EMBL" id="CP009376">
    <property type="protein sequence ID" value="AIN95738.1"/>
    <property type="molecule type" value="Genomic_DNA"/>
</dbReference>
<dbReference type="AlphaFoldDB" id="A0A088RIL8"/>
<feature type="transmembrane region" description="Helical" evidence="1">
    <location>
        <begin position="81"/>
        <end position="98"/>
    </location>
</feature>
<dbReference type="RefSeq" id="XP_010704060.1">
    <property type="nucleotide sequence ID" value="XM_010705758.1"/>
</dbReference>
<evidence type="ECO:0008006" key="4">
    <source>
        <dbReference type="Google" id="ProtNLM"/>
    </source>
</evidence>
<accession>A0A088RIL8</accession>
<dbReference type="OrthoDB" id="255919at2759"/>
<feature type="transmembrane region" description="Helical" evidence="1">
    <location>
        <begin position="42"/>
        <end position="61"/>
    </location>
</feature>
<dbReference type="VEuPathDB" id="TriTrypDB:LPAL13_070010400"/>
<keyword evidence="3" id="KW-1185">Reference proteome</keyword>
<name>A0A088RIL8_LEIPA</name>
<evidence type="ECO:0000313" key="3">
    <source>
        <dbReference type="Proteomes" id="UP000063063"/>
    </source>
</evidence>
<evidence type="ECO:0000313" key="2">
    <source>
        <dbReference type="EMBL" id="AIN95738.1"/>
    </source>
</evidence>
<reference evidence="2 3" key="1">
    <citation type="journal article" date="2015" name="Sci. Rep.">
        <title>The genome of Leishmania panamensis: insights into genomics of the L. (Viannia) subgenus.</title>
        <authorList>
            <person name="Llanes A."/>
            <person name="Restrepo C.M."/>
            <person name="Vecchio G.D."/>
            <person name="Anguizola F.J."/>
            <person name="Lleonart R."/>
        </authorList>
    </citation>
    <scope>NUCLEOTIDE SEQUENCE [LARGE SCALE GENOMIC DNA]</scope>
    <source>
        <strain evidence="2 3">MHOM/PA/94/PSC-1</strain>
    </source>
</reference>
<keyword evidence="1" id="KW-0812">Transmembrane</keyword>
<sequence>MTAESDRQLFSRYVLEISQVQRNHVADRVEQLARHESLTWQYFVGCVAFSTGSVLAAFKAWGPRHIFKNSMYYARPLPPAISMGVVLYGITFTCRGMLMRNRICIMIEDYEYELKRVKAHHCEEGVTQLAWLEFVLDQVRQGSEGRFDFQKLRETPAMR</sequence>
<dbReference type="GeneID" id="22572387"/>
<proteinExistence type="predicted"/>
<dbReference type="VEuPathDB" id="TriTrypDB:LPMP_070520"/>